<dbReference type="Proteomes" id="UP001430848">
    <property type="component" value="Unassembled WGS sequence"/>
</dbReference>
<gene>
    <name evidence="4" type="ORF">SLS63_011724</name>
</gene>
<keyword evidence="5" id="KW-1185">Reference proteome</keyword>
<evidence type="ECO:0000256" key="2">
    <source>
        <dbReference type="SAM" id="MobiDB-lite"/>
    </source>
</evidence>
<evidence type="ECO:0000313" key="5">
    <source>
        <dbReference type="Proteomes" id="UP001430848"/>
    </source>
</evidence>
<feature type="coiled-coil region" evidence="1">
    <location>
        <begin position="166"/>
        <end position="193"/>
    </location>
</feature>
<feature type="region of interest" description="Disordered" evidence="2">
    <location>
        <begin position="1"/>
        <end position="31"/>
    </location>
</feature>
<dbReference type="PANTHER" id="PTHR36681">
    <property type="entry name" value="NUCLEAR GTPASE, GERMINAL CENTER-ASSOCIATED, TANDEM DUPLICATE 3"/>
    <property type="match status" value="1"/>
</dbReference>
<evidence type="ECO:0000313" key="4">
    <source>
        <dbReference type="EMBL" id="KAK7714534.1"/>
    </source>
</evidence>
<dbReference type="SUPFAM" id="SSF52540">
    <property type="entry name" value="P-loop containing nucleoside triphosphate hydrolases"/>
    <property type="match status" value="1"/>
</dbReference>
<accession>A0ABR1NTC0</accession>
<evidence type="ECO:0000259" key="3">
    <source>
        <dbReference type="Pfam" id="PF00350"/>
    </source>
</evidence>
<keyword evidence="1" id="KW-0175">Coiled coil</keyword>
<dbReference type="Pfam" id="PF00350">
    <property type="entry name" value="Dynamin_N"/>
    <property type="match status" value="1"/>
</dbReference>
<evidence type="ECO:0000256" key="1">
    <source>
        <dbReference type="SAM" id="Coils"/>
    </source>
</evidence>
<dbReference type="PANTHER" id="PTHR36681:SF3">
    <property type="entry name" value="NUCLEAR GTPASE, GERMINAL CENTER-ASSOCIATED, TANDEM DUPLICATE 3"/>
    <property type="match status" value="1"/>
</dbReference>
<dbReference type="InterPro" id="IPR027417">
    <property type="entry name" value="P-loop_NTPase"/>
</dbReference>
<protein>
    <recommendedName>
        <fullName evidence="3">Dynamin N-terminal domain-containing protein</fullName>
    </recommendedName>
</protein>
<name>A0ABR1NTC0_DIAER</name>
<dbReference type="InterPro" id="IPR045063">
    <property type="entry name" value="Dynamin_N"/>
</dbReference>
<comment type="caution">
    <text evidence="4">The sequence shown here is derived from an EMBL/GenBank/DDBJ whole genome shotgun (WGS) entry which is preliminary data.</text>
</comment>
<dbReference type="EMBL" id="JAKNSF020000116">
    <property type="protein sequence ID" value="KAK7714534.1"/>
    <property type="molecule type" value="Genomic_DNA"/>
</dbReference>
<proteinExistence type="predicted"/>
<sequence length="288" mass="32073">MKRDPATNEPPPASSSTKGVGGDSSLKSTRPSQNSAFLWKLCSNEPQQDRVDIKQQAVLDGLRLGEKLSSILRTRINGRSQGIGLEELVDWPKRFDKTKHLYEVPHSTIGVIGVIGSGKSTLLNAILGERNLLPSSSDRAGTAVACRIRYNHGSDGYHAEILFRSRQSFTEELEKLFQNLEAKRELRTRMKENPDEEERDDIEDQLEELETSTSGTIDTLRVLFGVKEEDLGVLSANTFLEAYPMEELGTTVAITESDLEIFFSKIKSFLDSTPANYKGKKNDGMAFD</sequence>
<dbReference type="Gene3D" id="3.40.50.300">
    <property type="entry name" value="P-loop containing nucleotide triphosphate hydrolases"/>
    <property type="match status" value="1"/>
</dbReference>
<reference evidence="4 5" key="1">
    <citation type="submission" date="2024-02" db="EMBL/GenBank/DDBJ databases">
        <title>De novo assembly and annotation of 12 fungi associated with fruit tree decline syndrome in Ontario, Canada.</title>
        <authorList>
            <person name="Sulman M."/>
            <person name="Ellouze W."/>
            <person name="Ilyukhin E."/>
        </authorList>
    </citation>
    <scope>NUCLEOTIDE SEQUENCE [LARGE SCALE GENOMIC DNA]</scope>
    <source>
        <strain evidence="4 5">M169</strain>
    </source>
</reference>
<organism evidence="4 5">
    <name type="scientific">Diaporthe eres</name>
    <name type="common">Phomopsis oblonga</name>
    <dbReference type="NCBI Taxonomy" id="83184"/>
    <lineage>
        <taxon>Eukaryota</taxon>
        <taxon>Fungi</taxon>
        <taxon>Dikarya</taxon>
        <taxon>Ascomycota</taxon>
        <taxon>Pezizomycotina</taxon>
        <taxon>Sordariomycetes</taxon>
        <taxon>Sordariomycetidae</taxon>
        <taxon>Diaporthales</taxon>
        <taxon>Diaporthaceae</taxon>
        <taxon>Diaporthe</taxon>
        <taxon>Diaporthe eres species complex</taxon>
    </lineage>
</organism>
<feature type="domain" description="Dynamin N-terminal" evidence="3">
    <location>
        <begin position="109"/>
        <end position="190"/>
    </location>
</feature>